<keyword evidence="5" id="KW-0472">Membrane</keyword>
<evidence type="ECO:0000313" key="11">
    <source>
        <dbReference type="Proteomes" id="UP000568106"/>
    </source>
</evidence>
<evidence type="ECO:0000256" key="3">
    <source>
        <dbReference type="ARBA" id="ARBA00022452"/>
    </source>
</evidence>
<sequence>MQQGMFNRSRLLLRVFAFGLVALCAGFSARSGEAQLTNGDVIGTVTDTTGAVIPGAKVTLTNTGTKVAAIATTNDTGDYTFNLLNPGQYTVTIEAKGFKKLVIPGFALAAGDRLRENEKMELGNVAETVEVTAAAPLLQTDSSTVQSTVTEQSVQNLPLNGRNFINLVQMQPGVNAGSPSAISSGQRPNDRAATSTVSANGQSDLYNNHLIDGMDNNVRAQGLIGVSPSIDAIAEVQVQTNNSSAEVGFAAGAVVNVITKSGTNAFHGSAFEYFRNDILNARDWFAKVGTTPKPEYRQNQFGGSIGGPIVKNKTFFFADVQDNRVIQGLSSGLLTVPSVRENPGCPGNTTGNYDFSDNGGTVVPSAFANPVGKAYFSMFPCPNISSTATFNNYSSVVKQPSMTLSLDGRIDQHFSNGDTLFGRYSYNNVNVNAPGYFPAVTVPGISAPVYPGGNLGGFSGDSTTKAHGVAFVYDHMFTPNLVMELKAGLTRIDIFSKNLNYGENVSSAIGLENANTPAAPNTTGLAPTFFLTGGYANLGDSFFTPIINTNNTFIYDGALIYTHGAHNFKVGAQITRRQLNYAQATFPLGFILFAGLTGNSAEDMLTGLPLGYQRGNLLINPGYRAWEEGYYAQDDWRINSKLTLNLGLRYDIFTPFTEAHNRQDNFDYSTLTLIQGSTDPHVGVATNHANFAPRVGFSASVRPGTVVRGGYGISYYPISTALTGNQNPPYAYSSNCVPCFGWWPNLPVPTASSTTNLSGSLTAVSRNYNTSSVQQFNLMVQQEFGANVFTLGGVGELGRHALFSSTINLPYPNGPYANNATTGPQAPPPLLTATSLPNVSTIAYQSGGATNNYYGLQAVFARRLTSGLEFNVNYTWAHDLGNGSPDGNSGGSGIGLLPTNPHYDYGNASIDIRHRFATTWTYVLPFGKTTTGALALLAKGWTSNVIFFWQTGQPFEALNAWTNANGSAQINLPTITTDRPSMVAGQAYKASNASLSNWLNLNAFTPQPAGTPGNEASYQFFGPHTRRADLSIFKNFELPEKMTLQFRAEAYNISNTPNFLPPNSTISGWTEGKQHGFLYPIQAGDNPSFCSATTSGCTSVGLLPGDTPTSAGGFGTISSTVPNINPRQFQFALKLLF</sequence>
<comment type="caution">
    <text evidence="10">The sequence shown here is derived from an EMBL/GenBank/DDBJ whole genome shotgun (WGS) entry which is preliminary data.</text>
</comment>
<feature type="domain" description="TonB-dependent transporter Oar-like beta-barrel" evidence="9">
    <location>
        <begin position="258"/>
        <end position="1130"/>
    </location>
</feature>
<dbReference type="GO" id="GO:0009279">
    <property type="term" value="C:cell outer membrane"/>
    <property type="evidence" value="ECO:0007669"/>
    <property type="project" value="UniProtKB-SubCell"/>
</dbReference>
<dbReference type="InterPro" id="IPR036942">
    <property type="entry name" value="Beta-barrel_TonB_sf"/>
</dbReference>
<dbReference type="Gene3D" id="2.170.130.10">
    <property type="entry name" value="TonB-dependent receptor, plug domain"/>
    <property type="match status" value="1"/>
</dbReference>
<evidence type="ECO:0000313" key="10">
    <source>
        <dbReference type="EMBL" id="MBB5319299.1"/>
    </source>
</evidence>
<keyword evidence="3" id="KW-1134">Transmembrane beta strand</keyword>
<feature type="region of interest" description="Disordered" evidence="7">
    <location>
        <begin position="176"/>
        <end position="196"/>
    </location>
</feature>
<dbReference type="InterPro" id="IPR057601">
    <property type="entry name" value="Oar-like_b-barrel"/>
</dbReference>
<dbReference type="SUPFAM" id="SSF56935">
    <property type="entry name" value="Porins"/>
    <property type="match status" value="1"/>
</dbReference>
<protein>
    <recommendedName>
        <fullName evidence="9">TonB-dependent transporter Oar-like beta-barrel domain-containing protein</fullName>
    </recommendedName>
</protein>
<accession>A0A7W8ILG3</accession>
<dbReference type="EMBL" id="JACHDY010000007">
    <property type="protein sequence ID" value="MBB5319299.1"/>
    <property type="molecule type" value="Genomic_DNA"/>
</dbReference>
<evidence type="ECO:0000256" key="5">
    <source>
        <dbReference type="ARBA" id="ARBA00023136"/>
    </source>
</evidence>
<keyword evidence="11" id="KW-1185">Reference proteome</keyword>
<dbReference type="SUPFAM" id="SSF49464">
    <property type="entry name" value="Carboxypeptidase regulatory domain-like"/>
    <property type="match status" value="1"/>
</dbReference>
<evidence type="ECO:0000256" key="6">
    <source>
        <dbReference type="ARBA" id="ARBA00023237"/>
    </source>
</evidence>
<dbReference type="Pfam" id="PF13620">
    <property type="entry name" value="CarboxypepD_reg"/>
    <property type="match status" value="1"/>
</dbReference>
<dbReference type="GO" id="GO:0044718">
    <property type="term" value="P:siderophore transmembrane transport"/>
    <property type="evidence" value="ECO:0007669"/>
    <property type="project" value="TreeGrafter"/>
</dbReference>
<name>A0A7W8ILG3_9BACT</name>
<organism evidence="10 11">
    <name type="scientific">Tunturiibacter empetritectus</name>
    <dbReference type="NCBI Taxonomy" id="3069691"/>
    <lineage>
        <taxon>Bacteria</taxon>
        <taxon>Pseudomonadati</taxon>
        <taxon>Acidobacteriota</taxon>
        <taxon>Terriglobia</taxon>
        <taxon>Terriglobales</taxon>
        <taxon>Acidobacteriaceae</taxon>
        <taxon>Tunturiibacter</taxon>
    </lineage>
</organism>
<comment type="subcellular location">
    <subcellularLocation>
        <location evidence="1">Cell outer membrane</location>
        <topology evidence="1">Multi-pass membrane protein</topology>
    </subcellularLocation>
</comment>
<keyword evidence="6" id="KW-0998">Cell outer membrane</keyword>
<evidence type="ECO:0000259" key="9">
    <source>
        <dbReference type="Pfam" id="PF25183"/>
    </source>
</evidence>
<feature type="chain" id="PRO_5031249313" description="TonB-dependent transporter Oar-like beta-barrel domain-containing protein" evidence="8">
    <location>
        <begin position="35"/>
        <end position="1137"/>
    </location>
</feature>
<dbReference type="AlphaFoldDB" id="A0A7W8ILG3"/>
<feature type="signal peptide" evidence="8">
    <location>
        <begin position="1"/>
        <end position="34"/>
    </location>
</feature>
<evidence type="ECO:0000256" key="4">
    <source>
        <dbReference type="ARBA" id="ARBA00022692"/>
    </source>
</evidence>
<dbReference type="Gene3D" id="2.40.170.20">
    <property type="entry name" value="TonB-dependent receptor, beta-barrel domain"/>
    <property type="match status" value="1"/>
</dbReference>
<keyword evidence="4" id="KW-0812">Transmembrane</keyword>
<evidence type="ECO:0000256" key="7">
    <source>
        <dbReference type="SAM" id="MobiDB-lite"/>
    </source>
</evidence>
<keyword evidence="8" id="KW-0732">Signal</keyword>
<feature type="compositionally biased region" description="Polar residues" evidence="7">
    <location>
        <begin position="177"/>
        <end position="196"/>
    </location>
</feature>
<reference evidence="10" key="1">
    <citation type="submission" date="2020-08" db="EMBL/GenBank/DDBJ databases">
        <title>Genomic Encyclopedia of Type Strains, Phase IV (KMG-V): Genome sequencing to study the core and pangenomes of soil and plant-associated prokaryotes.</title>
        <authorList>
            <person name="Whitman W."/>
        </authorList>
    </citation>
    <scope>NUCLEOTIDE SEQUENCE [LARGE SCALE GENOMIC DNA]</scope>
    <source>
        <strain evidence="10">M8UP27</strain>
    </source>
</reference>
<dbReference type="InterPro" id="IPR037066">
    <property type="entry name" value="Plug_dom_sf"/>
</dbReference>
<evidence type="ECO:0000256" key="8">
    <source>
        <dbReference type="SAM" id="SignalP"/>
    </source>
</evidence>
<evidence type="ECO:0000256" key="2">
    <source>
        <dbReference type="ARBA" id="ARBA00022448"/>
    </source>
</evidence>
<dbReference type="Gene3D" id="2.60.40.1120">
    <property type="entry name" value="Carboxypeptidase-like, regulatory domain"/>
    <property type="match status" value="1"/>
</dbReference>
<dbReference type="InterPro" id="IPR008969">
    <property type="entry name" value="CarboxyPept-like_regulatory"/>
</dbReference>
<gene>
    <name evidence="10" type="ORF">HDF09_004005</name>
</gene>
<keyword evidence="2" id="KW-0813">Transport</keyword>
<evidence type="ECO:0000256" key="1">
    <source>
        <dbReference type="ARBA" id="ARBA00004571"/>
    </source>
</evidence>
<dbReference type="Proteomes" id="UP000568106">
    <property type="component" value="Unassembled WGS sequence"/>
</dbReference>
<dbReference type="Pfam" id="PF25183">
    <property type="entry name" value="OMP_b-brl_4"/>
    <property type="match status" value="1"/>
</dbReference>
<dbReference type="PANTHER" id="PTHR30069">
    <property type="entry name" value="TONB-DEPENDENT OUTER MEMBRANE RECEPTOR"/>
    <property type="match status" value="1"/>
</dbReference>
<dbReference type="GO" id="GO:0015344">
    <property type="term" value="F:siderophore uptake transmembrane transporter activity"/>
    <property type="evidence" value="ECO:0007669"/>
    <property type="project" value="TreeGrafter"/>
</dbReference>
<dbReference type="PANTHER" id="PTHR30069:SF46">
    <property type="entry name" value="OAR PROTEIN"/>
    <property type="match status" value="1"/>
</dbReference>
<proteinExistence type="predicted"/>
<dbReference type="InterPro" id="IPR039426">
    <property type="entry name" value="TonB-dep_rcpt-like"/>
</dbReference>